<keyword evidence="1" id="KW-0527">Neuropeptide</keyword>
<evidence type="ECO:0000313" key="1">
    <source>
        <dbReference type="EMBL" id="BAV14863.1"/>
    </source>
</evidence>
<feature type="non-terminal residue" evidence="1">
    <location>
        <position position="1"/>
    </location>
</feature>
<protein>
    <submittedName>
        <fullName evidence="1">Neuropeptide-52</fullName>
    </submittedName>
</protein>
<dbReference type="GO" id="GO:0007218">
    <property type="term" value="P:neuropeptide signaling pathway"/>
    <property type="evidence" value="ECO:0007669"/>
    <property type="project" value="UniProtKB-KW"/>
</dbReference>
<dbReference type="AlphaFoldDB" id="A0A193PE90"/>
<gene>
    <name evidence="1" type="primary">DjNp52</name>
</gene>
<accession>A0A193PE90</accession>
<proteinExistence type="evidence at transcript level"/>
<dbReference type="EMBL" id="LC085466">
    <property type="protein sequence ID" value="BAV14863.1"/>
    <property type="molecule type" value="mRNA"/>
</dbReference>
<reference evidence="1" key="1">
    <citation type="journal article" date="2016" name="Zool. Sci.">
        <title>Multiple Neuropeptide-Coding Genes Involved in Planarian Pharynx Extension.</title>
        <authorList>
            <person name="Shimoyama S."/>
            <person name="Inoue T."/>
            <person name="Kashima M."/>
            <person name="Agata K."/>
        </authorList>
    </citation>
    <scope>NUCLEOTIDE SEQUENCE</scope>
    <source>
        <strain evidence="1">SSP</strain>
    </source>
</reference>
<organism evidence="1">
    <name type="scientific">Dugesia japonica</name>
    <name type="common">Planarian</name>
    <dbReference type="NCBI Taxonomy" id="6161"/>
    <lineage>
        <taxon>Eukaryota</taxon>
        <taxon>Metazoa</taxon>
        <taxon>Spiralia</taxon>
        <taxon>Lophotrochozoa</taxon>
        <taxon>Platyhelminthes</taxon>
        <taxon>Rhabditophora</taxon>
        <taxon>Seriata</taxon>
        <taxon>Tricladida</taxon>
        <taxon>Continenticola</taxon>
        <taxon>Geoplanoidea</taxon>
        <taxon>Dugesiidae</taxon>
        <taxon>Dugesia</taxon>
    </lineage>
</organism>
<name>A0A193PE90_DUGJA</name>
<sequence length="60" mass="7557">TWSKFKRVRSGVQRYYVTRGENFRDYIKRQFDPIMYKRQHNPSYYNRIGLGKRQFDPIMY</sequence>